<protein>
    <submittedName>
        <fullName evidence="1">Uncharacterized protein</fullName>
    </submittedName>
</protein>
<evidence type="ECO:0000313" key="1">
    <source>
        <dbReference type="EMBL" id="EMI20831.1"/>
    </source>
</evidence>
<accession>M5RNR9</accession>
<gene>
    <name evidence="1" type="ORF">RMSM_02242</name>
</gene>
<reference evidence="1 2" key="1">
    <citation type="journal article" date="2013" name="Mar. Genomics">
        <title>Expression of sulfatases in Rhodopirellula baltica and the diversity of sulfatases in the genus Rhodopirellula.</title>
        <authorList>
            <person name="Wegner C.E."/>
            <person name="Richter-Heitmann T."/>
            <person name="Klindworth A."/>
            <person name="Klockow C."/>
            <person name="Richter M."/>
            <person name="Achstetter T."/>
            <person name="Glockner F.O."/>
            <person name="Harder J."/>
        </authorList>
    </citation>
    <scope>NUCLEOTIDE SEQUENCE [LARGE SCALE GENOMIC DNA]</scope>
    <source>
        <strain evidence="1 2">SM1</strain>
    </source>
</reference>
<proteinExistence type="predicted"/>
<dbReference type="Proteomes" id="UP000011991">
    <property type="component" value="Unassembled WGS sequence"/>
</dbReference>
<keyword evidence="2" id="KW-1185">Reference proteome</keyword>
<sequence length="42" mass="4746">MIRCANRRSACGPLPKTVKRGRHRIAKRAETGLPPMKRQISC</sequence>
<dbReference type="AlphaFoldDB" id="M5RNR9"/>
<evidence type="ECO:0000313" key="2">
    <source>
        <dbReference type="Proteomes" id="UP000011991"/>
    </source>
</evidence>
<comment type="caution">
    <text evidence="1">The sequence shown here is derived from an EMBL/GenBank/DDBJ whole genome shotgun (WGS) entry which is preliminary data.</text>
</comment>
<name>M5RNR9_9BACT</name>
<organism evidence="1 2">
    <name type="scientific">Rhodopirellula maiorica SM1</name>
    <dbReference type="NCBI Taxonomy" id="1265738"/>
    <lineage>
        <taxon>Bacteria</taxon>
        <taxon>Pseudomonadati</taxon>
        <taxon>Planctomycetota</taxon>
        <taxon>Planctomycetia</taxon>
        <taxon>Pirellulales</taxon>
        <taxon>Pirellulaceae</taxon>
        <taxon>Novipirellula</taxon>
    </lineage>
</organism>
<dbReference type="EMBL" id="ANOG01000315">
    <property type="protein sequence ID" value="EMI20831.1"/>
    <property type="molecule type" value="Genomic_DNA"/>
</dbReference>